<keyword evidence="3" id="KW-0677">Repeat</keyword>
<accession>A0A8K0MMJ9</accession>
<dbReference type="EMBL" id="VOIH02000003">
    <property type="protein sequence ID" value="KAF3451489.1"/>
    <property type="molecule type" value="Genomic_DNA"/>
</dbReference>
<dbReference type="Proteomes" id="UP000796880">
    <property type="component" value="Unassembled WGS sequence"/>
</dbReference>
<dbReference type="GO" id="GO:0003729">
    <property type="term" value="F:mRNA binding"/>
    <property type="evidence" value="ECO:0007669"/>
    <property type="project" value="UniProtKB-ARBA"/>
</dbReference>
<sequence>MDPKLFSKTLIRNATWSRSYYTNRNNKVTLYTKISPLGSPSLSVVPELDNWVQKGKKVRVGELHRIIRDLRKRKRYTHALEVSEWMKQKGVCIFSATEHAVQLDLIGRVRGYLEAENYFNDLRDEDKTDKTYGALLNCYVCGRQSDLSLSHLEKMKELGFASSALTYNDIMCLYTNLGQCEKVPEVLEEMKENQVLPDNFSYRICMNSYGKRSDVEGMERVLKEMEGQSHVVMDWNSYAVAANFYIKAGLTDKATYALKKVEETLDKKDALGYNNLISLYAKLGNKEEVLRVWTLEKSACKRYINRDYMVMLDSLVRLGAIEEAEEVLKEWESSGNCYDFRVPSNLIDGYSEKGLCGKAEALLEDLMEKGKSTTPNSWGKVAAGYLEGGEMEKAFKCMKAAFLVHVEKVGSPAVIDVPLKKSWKPNHEVINSLLRWLSDTGSVQEVEAFVGSVKTVIPMSREIYHALLKARIRGGLEINSLLDAMKTDNVDEDEETINILAMKQN</sequence>
<evidence type="ECO:0008006" key="9">
    <source>
        <dbReference type="Google" id="ProtNLM"/>
    </source>
</evidence>
<feature type="repeat" description="PPR" evidence="6">
    <location>
        <begin position="163"/>
        <end position="197"/>
    </location>
</feature>
<comment type="caution">
    <text evidence="7">The sequence shown here is derived from an EMBL/GenBank/DDBJ whole genome shotgun (WGS) entry which is preliminary data.</text>
</comment>
<evidence type="ECO:0000313" key="8">
    <source>
        <dbReference type="Proteomes" id="UP000796880"/>
    </source>
</evidence>
<dbReference type="NCBIfam" id="TIGR00756">
    <property type="entry name" value="PPR"/>
    <property type="match status" value="2"/>
</dbReference>
<evidence type="ECO:0000256" key="5">
    <source>
        <dbReference type="ARBA" id="ARBA00023128"/>
    </source>
</evidence>
<evidence type="ECO:0000256" key="1">
    <source>
        <dbReference type="ARBA" id="ARBA00004173"/>
    </source>
</evidence>
<protein>
    <recommendedName>
        <fullName evidence="9">Pentatricopeptide repeat-containing protein</fullName>
    </recommendedName>
</protein>
<evidence type="ECO:0000256" key="3">
    <source>
        <dbReference type="ARBA" id="ARBA00022737"/>
    </source>
</evidence>
<dbReference type="GO" id="GO:0005739">
    <property type="term" value="C:mitochondrion"/>
    <property type="evidence" value="ECO:0007669"/>
    <property type="project" value="UniProtKB-SubCell"/>
</dbReference>
<dbReference type="Gene3D" id="1.25.40.10">
    <property type="entry name" value="Tetratricopeptide repeat domain"/>
    <property type="match status" value="2"/>
</dbReference>
<evidence type="ECO:0000256" key="6">
    <source>
        <dbReference type="PROSITE-ProRule" id="PRU00708"/>
    </source>
</evidence>
<evidence type="ECO:0000256" key="2">
    <source>
        <dbReference type="ARBA" id="ARBA00007626"/>
    </source>
</evidence>
<dbReference type="AlphaFoldDB" id="A0A8K0MMJ9"/>
<dbReference type="Pfam" id="PF01535">
    <property type="entry name" value="PPR"/>
    <property type="match status" value="4"/>
</dbReference>
<organism evidence="7 8">
    <name type="scientific">Rhamnella rubrinervis</name>
    <dbReference type="NCBI Taxonomy" id="2594499"/>
    <lineage>
        <taxon>Eukaryota</taxon>
        <taxon>Viridiplantae</taxon>
        <taxon>Streptophyta</taxon>
        <taxon>Embryophyta</taxon>
        <taxon>Tracheophyta</taxon>
        <taxon>Spermatophyta</taxon>
        <taxon>Magnoliopsida</taxon>
        <taxon>eudicotyledons</taxon>
        <taxon>Gunneridae</taxon>
        <taxon>Pentapetalae</taxon>
        <taxon>rosids</taxon>
        <taxon>fabids</taxon>
        <taxon>Rosales</taxon>
        <taxon>Rhamnaceae</taxon>
        <taxon>rhamnoid group</taxon>
        <taxon>Rhamneae</taxon>
        <taxon>Rhamnella</taxon>
    </lineage>
</organism>
<dbReference type="InterPro" id="IPR002885">
    <property type="entry name" value="PPR_rpt"/>
</dbReference>
<gene>
    <name evidence="7" type="ORF">FNV43_RR07584</name>
</gene>
<dbReference type="FunFam" id="1.25.40.10:FF:000385">
    <property type="entry name" value="Pentatricopeptide repeat-containing protein mitochondrial"/>
    <property type="match status" value="1"/>
</dbReference>
<comment type="similarity">
    <text evidence="2">Belongs to the PPR family. P subfamily.</text>
</comment>
<keyword evidence="4" id="KW-0809">Transit peptide</keyword>
<keyword evidence="5" id="KW-0496">Mitochondrion</keyword>
<dbReference type="PANTHER" id="PTHR45717:SF20">
    <property type="entry name" value="OS07G0598500 PROTEIN"/>
    <property type="match status" value="1"/>
</dbReference>
<dbReference type="Pfam" id="PF13041">
    <property type="entry name" value="PPR_2"/>
    <property type="match status" value="1"/>
</dbReference>
<comment type="subcellular location">
    <subcellularLocation>
        <location evidence="1">Mitochondrion</location>
    </subcellularLocation>
</comment>
<name>A0A8K0MMJ9_9ROSA</name>
<evidence type="ECO:0000313" key="7">
    <source>
        <dbReference type="EMBL" id="KAF3451489.1"/>
    </source>
</evidence>
<dbReference type="InterPro" id="IPR011990">
    <property type="entry name" value="TPR-like_helical_dom_sf"/>
</dbReference>
<dbReference type="SUPFAM" id="SSF48452">
    <property type="entry name" value="TPR-like"/>
    <property type="match status" value="1"/>
</dbReference>
<dbReference type="PROSITE" id="PS51375">
    <property type="entry name" value="PPR"/>
    <property type="match status" value="1"/>
</dbReference>
<dbReference type="OrthoDB" id="429961at2759"/>
<proteinExistence type="inferred from homology"/>
<reference evidence="7" key="1">
    <citation type="submission" date="2020-03" db="EMBL/GenBank/DDBJ databases">
        <title>A high-quality chromosome-level genome assembly of a woody plant with both climbing and erect habits, Rhamnella rubrinervis.</title>
        <authorList>
            <person name="Lu Z."/>
            <person name="Yang Y."/>
            <person name="Zhu X."/>
            <person name="Sun Y."/>
        </authorList>
    </citation>
    <scope>NUCLEOTIDE SEQUENCE</scope>
    <source>
        <strain evidence="7">BYM</strain>
        <tissue evidence="7">Leaf</tissue>
    </source>
</reference>
<evidence type="ECO:0000256" key="4">
    <source>
        <dbReference type="ARBA" id="ARBA00022946"/>
    </source>
</evidence>
<keyword evidence="8" id="KW-1185">Reference proteome</keyword>
<dbReference type="PANTHER" id="PTHR45717">
    <property type="entry name" value="OS12G0527900 PROTEIN"/>
    <property type="match status" value="1"/>
</dbReference>